<organism evidence="1">
    <name type="scientific">Desulfatirhabdium butyrativorans</name>
    <dbReference type="NCBI Taxonomy" id="340467"/>
    <lineage>
        <taxon>Bacteria</taxon>
        <taxon>Pseudomonadati</taxon>
        <taxon>Thermodesulfobacteriota</taxon>
        <taxon>Desulfobacteria</taxon>
        <taxon>Desulfobacterales</taxon>
        <taxon>Desulfatirhabdiaceae</taxon>
        <taxon>Desulfatirhabdium</taxon>
    </lineage>
</organism>
<name>A0A7C4MKW7_9BACT</name>
<gene>
    <name evidence="1" type="ORF">ENS29_00230</name>
</gene>
<accession>A0A7C4MKW7</accession>
<reference evidence="1" key="1">
    <citation type="journal article" date="2020" name="mSystems">
        <title>Genome- and Community-Level Interaction Insights into Carbon Utilization and Element Cycling Functions of Hydrothermarchaeota in Hydrothermal Sediment.</title>
        <authorList>
            <person name="Zhou Z."/>
            <person name="Liu Y."/>
            <person name="Xu W."/>
            <person name="Pan J."/>
            <person name="Luo Z.H."/>
            <person name="Li M."/>
        </authorList>
    </citation>
    <scope>NUCLEOTIDE SEQUENCE [LARGE SCALE GENOMIC DNA]</scope>
    <source>
        <strain evidence="1">SpSt-477</strain>
    </source>
</reference>
<sequence length="71" mass="7828">MNLFPNTFLCLPTAHCRLPTADCPLPTAHCLMPTAYCPLPHYPLPFAMSCRTAFSSPSMDSSNIGKIRAMR</sequence>
<protein>
    <submittedName>
        <fullName evidence="1">Uncharacterized protein</fullName>
    </submittedName>
</protein>
<proteinExistence type="predicted"/>
<dbReference type="EMBL" id="DSUH01000009">
    <property type="protein sequence ID" value="HGU31263.1"/>
    <property type="molecule type" value="Genomic_DNA"/>
</dbReference>
<evidence type="ECO:0000313" key="1">
    <source>
        <dbReference type="EMBL" id="HGU31263.1"/>
    </source>
</evidence>
<comment type="caution">
    <text evidence="1">The sequence shown here is derived from an EMBL/GenBank/DDBJ whole genome shotgun (WGS) entry which is preliminary data.</text>
</comment>
<dbReference type="AlphaFoldDB" id="A0A7C4MKW7"/>